<dbReference type="Gene3D" id="1.10.287.130">
    <property type="match status" value="1"/>
</dbReference>
<keyword evidence="3 4" id="KW-0597">Phosphoprotein</keyword>
<sequence>MVNRSKNQSVQEAQNNLQEALYLSKGLNDSFLIANTSVAVAKLYSIQKDYAAAEVNMLRAIQEYRDLKNKEYLGIAYREYAQLFILQGKYSRAKDYLDLAESIFEEEQLPLNKAYVLKEKGRIAYEEGDYITAIEVINLAIEDLSDSPDKYPYAQALYLIGKSHFANFNYEFAEKNVQRSFEISKRYKFKNLQADTALLLSQVSSQLNDDKKAVRYLTISNEINKELSLSSKNISLDEEALRKLEEKDEVITNLSEVNLQQEKDIKLNTLITLLSIAFITILSLLTLSLYKNNKIRDKANVLLLKQRDELKEAKEKAEKATRAKAQFLSTITHELRTPLYAVTGLTNLLLGENPTKEQKQHLNSLKFSGDYLLSLINNILDLNKLEANKAGLRVDKFNLKKRILEVITALNYSANKSNVKVHFEFDDQIPNLLNGDSIKLSQVLINLIGNAIKFTKNGDIWVRVIKNSESSEATNLRIEIEDNGLGISKEQQELIFENFSQGSLDINREFGGTGLGLSITKQILKLMGSSIKLESEIGKGSKFYFDIVFEIPEIQEGTPEIIPLEDIKKLTMPSDGQENLKDSEAISASKTIEDSPTKIESLRLDNRHILVVEDNKINQMITRKILEKNGATCVVADNGEKAVAVCNELEFDLVLMDIHMPGIGGIEATKQIREFNSTLPIIALTAVTLEDDGKAFYDNGFSAIIPKPFKQEEFFETIKLALNAADKPLT</sequence>
<dbReference type="CDD" id="cd16922">
    <property type="entry name" value="HATPase_EvgS-ArcB-TorS-like"/>
    <property type="match status" value="1"/>
</dbReference>
<keyword evidence="9" id="KW-0418">Kinase</keyword>
<dbReference type="InterPro" id="IPR011006">
    <property type="entry name" value="CheY-like_superfamily"/>
</dbReference>
<keyword evidence="10" id="KW-1185">Reference proteome</keyword>
<dbReference type="SMART" id="SM00387">
    <property type="entry name" value="HATPase_c"/>
    <property type="match status" value="1"/>
</dbReference>
<dbReference type="SUPFAM" id="SSF52172">
    <property type="entry name" value="CheY-like"/>
    <property type="match status" value="1"/>
</dbReference>
<dbReference type="PANTHER" id="PTHR45339">
    <property type="entry name" value="HYBRID SIGNAL TRANSDUCTION HISTIDINE KINASE J"/>
    <property type="match status" value="1"/>
</dbReference>
<dbReference type="InterPro" id="IPR036890">
    <property type="entry name" value="HATPase_C_sf"/>
</dbReference>
<evidence type="ECO:0000256" key="5">
    <source>
        <dbReference type="SAM" id="Coils"/>
    </source>
</evidence>
<dbReference type="EC" id="2.7.13.3" evidence="2"/>
<dbReference type="eggNOG" id="COG0784">
    <property type="taxonomic scope" value="Bacteria"/>
</dbReference>
<dbReference type="EMBL" id="CP002046">
    <property type="protein sequence ID" value="EAP85929.1"/>
    <property type="molecule type" value="Genomic_DNA"/>
</dbReference>
<evidence type="ECO:0000259" key="7">
    <source>
        <dbReference type="PROSITE" id="PS50109"/>
    </source>
</evidence>
<comment type="catalytic activity">
    <reaction evidence="1">
        <text>ATP + protein L-histidine = ADP + protein N-phospho-L-histidine.</text>
        <dbReference type="EC" id="2.7.13.3"/>
    </reaction>
</comment>
<evidence type="ECO:0000256" key="2">
    <source>
        <dbReference type="ARBA" id="ARBA00012438"/>
    </source>
</evidence>
<feature type="domain" description="Response regulatory" evidence="8">
    <location>
        <begin position="608"/>
        <end position="722"/>
    </location>
</feature>
<dbReference type="SUPFAM" id="SSF47384">
    <property type="entry name" value="Homodimeric domain of signal transducing histidine kinase"/>
    <property type="match status" value="1"/>
</dbReference>
<proteinExistence type="predicted"/>
<dbReference type="Gene3D" id="3.30.565.10">
    <property type="entry name" value="Histidine kinase-like ATPase, C-terminal domain"/>
    <property type="match status" value="1"/>
</dbReference>
<feature type="domain" description="Histidine kinase" evidence="7">
    <location>
        <begin position="330"/>
        <end position="551"/>
    </location>
</feature>
<dbReference type="PROSITE" id="PS50109">
    <property type="entry name" value="HIS_KIN"/>
    <property type="match status" value="1"/>
</dbReference>
<feature type="transmembrane region" description="Helical" evidence="6">
    <location>
        <begin position="270"/>
        <end position="290"/>
    </location>
</feature>
<feature type="coiled-coil region" evidence="5">
    <location>
        <begin position="296"/>
        <end position="330"/>
    </location>
</feature>
<dbReference type="PROSITE" id="PS50110">
    <property type="entry name" value="RESPONSE_REGULATORY"/>
    <property type="match status" value="1"/>
</dbReference>
<evidence type="ECO:0000259" key="8">
    <source>
        <dbReference type="PROSITE" id="PS50110"/>
    </source>
</evidence>
<keyword evidence="9" id="KW-0808">Transferase</keyword>
<dbReference type="InterPro" id="IPR003594">
    <property type="entry name" value="HATPase_dom"/>
</dbReference>
<dbReference type="SMART" id="SM00448">
    <property type="entry name" value="REC"/>
    <property type="match status" value="1"/>
</dbReference>
<dbReference type="InterPro" id="IPR005467">
    <property type="entry name" value="His_kinase_dom"/>
</dbReference>
<dbReference type="Pfam" id="PF00512">
    <property type="entry name" value="HisKA"/>
    <property type="match status" value="1"/>
</dbReference>
<gene>
    <name evidence="9" type="ordered locus">CA2559_07851</name>
</gene>
<evidence type="ECO:0000313" key="10">
    <source>
        <dbReference type="Proteomes" id="UP000002297"/>
    </source>
</evidence>
<dbReference type="STRING" id="216432.CA2559_07851"/>
<dbReference type="CDD" id="cd17546">
    <property type="entry name" value="REC_hyHK_CKI1_RcsC-like"/>
    <property type="match status" value="1"/>
</dbReference>
<dbReference type="Pfam" id="PF00072">
    <property type="entry name" value="Response_reg"/>
    <property type="match status" value="1"/>
</dbReference>
<dbReference type="InterPro" id="IPR003661">
    <property type="entry name" value="HisK_dim/P_dom"/>
</dbReference>
<dbReference type="eggNOG" id="COG2205">
    <property type="taxonomic scope" value="Bacteria"/>
</dbReference>
<dbReference type="GO" id="GO:0000155">
    <property type="term" value="F:phosphorelay sensor kinase activity"/>
    <property type="evidence" value="ECO:0007669"/>
    <property type="project" value="InterPro"/>
</dbReference>
<accession>A3UBC8</accession>
<dbReference type="HOGENOM" id="CLU_000445_114_15_10"/>
<dbReference type="Gene3D" id="1.25.40.10">
    <property type="entry name" value="Tetratricopeptide repeat domain"/>
    <property type="match status" value="2"/>
</dbReference>
<dbReference type="InterPro" id="IPR019734">
    <property type="entry name" value="TPR_rpt"/>
</dbReference>
<dbReference type="eggNOG" id="COG0457">
    <property type="taxonomic scope" value="Bacteria"/>
</dbReference>
<dbReference type="Proteomes" id="UP000002297">
    <property type="component" value="Chromosome"/>
</dbReference>
<dbReference type="AlphaFoldDB" id="A3UBC8"/>
<dbReference type="SUPFAM" id="SSF48452">
    <property type="entry name" value="TPR-like"/>
    <property type="match status" value="1"/>
</dbReference>
<dbReference type="SMART" id="SM00388">
    <property type="entry name" value="HisKA"/>
    <property type="match status" value="1"/>
</dbReference>
<organism evidence="9 10">
    <name type="scientific">Croceibacter atlanticus (strain ATCC BAA-628 / JCM 21780 / CIP 108009 / IAM 15332 / KCTC 12090 / HTCC2559)</name>
    <dbReference type="NCBI Taxonomy" id="216432"/>
    <lineage>
        <taxon>Bacteria</taxon>
        <taxon>Pseudomonadati</taxon>
        <taxon>Bacteroidota</taxon>
        <taxon>Flavobacteriia</taxon>
        <taxon>Flavobacteriales</taxon>
        <taxon>Flavobacteriaceae</taxon>
        <taxon>Croceibacter</taxon>
    </lineage>
</organism>
<dbReference type="KEGG" id="cat:CA2559_07851"/>
<keyword evidence="6" id="KW-1133">Transmembrane helix</keyword>
<dbReference type="InterPro" id="IPR001789">
    <property type="entry name" value="Sig_transdc_resp-reg_receiver"/>
</dbReference>
<dbReference type="InterPro" id="IPR011990">
    <property type="entry name" value="TPR-like_helical_dom_sf"/>
</dbReference>
<evidence type="ECO:0000313" key="9">
    <source>
        <dbReference type="EMBL" id="EAP85929.1"/>
    </source>
</evidence>
<dbReference type="PRINTS" id="PR00344">
    <property type="entry name" value="BCTRLSENSOR"/>
</dbReference>
<evidence type="ECO:0000256" key="1">
    <source>
        <dbReference type="ARBA" id="ARBA00000085"/>
    </source>
</evidence>
<dbReference type="CDD" id="cd00082">
    <property type="entry name" value="HisKA"/>
    <property type="match status" value="1"/>
</dbReference>
<feature type="modified residue" description="4-aspartylphosphate" evidence="4">
    <location>
        <position position="657"/>
    </location>
</feature>
<dbReference type="PANTHER" id="PTHR45339:SF5">
    <property type="entry name" value="HISTIDINE KINASE"/>
    <property type="match status" value="1"/>
</dbReference>
<dbReference type="InterPro" id="IPR004358">
    <property type="entry name" value="Sig_transdc_His_kin-like_C"/>
</dbReference>
<dbReference type="SUPFAM" id="SSF55874">
    <property type="entry name" value="ATPase domain of HSP90 chaperone/DNA topoisomerase II/histidine kinase"/>
    <property type="match status" value="1"/>
</dbReference>
<name>A3UBC8_CROAH</name>
<dbReference type="InterPro" id="IPR036097">
    <property type="entry name" value="HisK_dim/P_sf"/>
</dbReference>
<keyword evidence="5" id="KW-0175">Coiled coil</keyword>
<keyword evidence="6" id="KW-0812">Transmembrane</keyword>
<keyword evidence="6" id="KW-0472">Membrane</keyword>
<dbReference type="Gene3D" id="3.40.50.2300">
    <property type="match status" value="1"/>
</dbReference>
<evidence type="ECO:0000256" key="3">
    <source>
        <dbReference type="ARBA" id="ARBA00022553"/>
    </source>
</evidence>
<evidence type="ECO:0000256" key="4">
    <source>
        <dbReference type="PROSITE-ProRule" id="PRU00169"/>
    </source>
</evidence>
<protein>
    <recommendedName>
        <fullName evidence="2">histidine kinase</fullName>
        <ecNumber evidence="2">2.7.13.3</ecNumber>
    </recommendedName>
</protein>
<dbReference type="FunFam" id="3.30.565.10:FF:000010">
    <property type="entry name" value="Sensor histidine kinase RcsC"/>
    <property type="match status" value="1"/>
</dbReference>
<dbReference type="SMART" id="SM00028">
    <property type="entry name" value="TPR"/>
    <property type="match status" value="4"/>
</dbReference>
<reference evidence="9 10" key="1">
    <citation type="journal article" date="2010" name="J. Bacteriol.">
        <title>The complete genome sequence of Croceibacter atlanticus HTCC2559T.</title>
        <authorList>
            <person name="Oh H.M."/>
            <person name="Kang I."/>
            <person name="Ferriera S."/>
            <person name="Giovannoni S.J."/>
            <person name="Cho J.C."/>
        </authorList>
    </citation>
    <scope>NUCLEOTIDE SEQUENCE [LARGE SCALE GENOMIC DNA]</scope>
    <source>
        <strain evidence="10">ATCC BAA-628 / HTCC2559 / KCTC 12090</strain>
    </source>
</reference>
<evidence type="ECO:0000256" key="6">
    <source>
        <dbReference type="SAM" id="Phobius"/>
    </source>
</evidence>
<dbReference type="Pfam" id="PF02518">
    <property type="entry name" value="HATPase_c"/>
    <property type="match status" value="1"/>
</dbReference>